<accession>A0A372KQ57</accession>
<dbReference type="EC" id="6.3.3.2" evidence="5"/>
<dbReference type="AlphaFoldDB" id="A0A372KQ57"/>
<dbReference type="GO" id="GO:0030272">
    <property type="term" value="F:5-formyltetrahydrofolate cyclo-ligase activity"/>
    <property type="evidence" value="ECO:0007669"/>
    <property type="project" value="UniProtKB-EC"/>
</dbReference>
<dbReference type="EMBL" id="QVQZ01000003">
    <property type="protein sequence ID" value="RFU53768.1"/>
    <property type="molecule type" value="Genomic_DNA"/>
</dbReference>
<evidence type="ECO:0000256" key="5">
    <source>
        <dbReference type="RuleBase" id="RU361279"/>
    </source>
</evidence>
<dbReference type="Proteomes" id="UP000262901">
    <property type="component" value="Unassembled WGS sequence"/>
</dbReference>
<dbReference type="EMBL" id="QVQY01000007">
    <property type="protein sequence ID" value="RFU51358.1"/>
    <property type="molecule type" value="Genomic_DNA"/>
</dbReference>
<comment type="similarity">
    <text evidence="1 5">Belongs to the 5-formyltetrahydrofolate cyclo-ligase family.</text>
</comment>
<evidence type="ECO:0000256" key="3">
    <source>
        <dbReference type="ARBA" id="ARBA00022840"/>
    </source>
</evidence>
<dbReference type="GO" id="GO:0046872">
    <property type="term" value="F:metal ion binding"/>
    <property type="evidence" value="ECO:0007669"/>
    <property type="project" value="UniProtKB-KW"/>
</dbReference>
<dbReference type="PANTHER" id="PTHR23407">
    <property type="entry name" value="ATPASE INHIBITOR/5-FORMYLTETRAHYDROFOLATE CYCLO-LIGASE"/>
    <property type="match status" value="1"/>
</dbReference>
<evidence type="ECO:0000313" key="11">
    <source>
        <dbReference type="Proteomes" id="UP000264056"/>
    </source>
</evidence>
<reference evidence="8 10" key="2">
    <citation type="submission" date="2018-08" db="EMBL/GenBank/DDBJ databases">
        <title>Draft genome of Streptococcus sp. nov. Z1.</title>
        <authorList>
            <person name="Tian Z."/>
        </authorList>
    </citation>
    <scope>NUCLEOTIDE SEQUENCE [LARGE SCALE GENOMIC DNA]</scope>
    <source>
        <strain evidence="8">Z1</strain>
        <strain evidence="10">Z1(2018)</strain>
    </source>
</reference>
<feature type="binding site" evidence="4">
    <location>
        <begin position="130"/>
        <end position="138"/>
    </location>
    <ligand>
        <name>ATP</name>
        <dbReference type="ChEBI" id="CHEBI:30616"/>
    </ligand>
</feature>
<dbReference type="RefSeq" id="WP_116877540.1">
    <property type="nucleotide sequence ID" value="NZ_CP031733.1"/>
</dbReference>
<keyword evidence="2 4" id="KW-0547">Nucleotide-binding</keyword>
<evidence type="ECO:0000313" key="7">
    <source>
        <dbReference type="EMBL" id="RFU51358.1"/>
    </source>
</evidence>
<sequence>MDKEAIRQNLIKRLKSHNPADKEKLDKLLLDDITASEAYHTSQVLATYLAFSFEYDTQPLIERAVRDGKKVLVPRTCSQGKMVFASYHPEHLIKGRFGILEPDSSRETAEPSEIDLIHVPGLAFNAEGFRIGYGGGYYDRYLADFKGRTVSTVYAWQRLDFKEDAHDVAVMEVFSQ</sequence>
<name>A0A372KQ57_9STRE</name>
<evidence type="ECO:0000256" key="4">
    <source>
        <dbReference type="PIRSR" id="PIRSR006806-1"/>
    </source>
</evidence>
<feature type="binding site" evidence="4">
    <location>
        <begin position="3"/>
        <end position="7"/>
    </location>
    <ligand>
        <name>ATP</name>
        <dbReference type="ChEBI" id="CHEBI:30616"/>
    </ligand>
</feature>
<dbReference type="SUPFAM" id="SSF100950">
    <property type="entry name" value="NagB/RpiA/CoA transferase-like"/>
    <property type="match status" value="1"/>
</dbReference>
<dbReference type="EMBL" id="CP031733">
    <property type="protein sequence ID" value="AXQ77847.1"/>
    <property type="molecule type" value="Genomic_DNA"/>
</dbReference>
<keyword evidence="5" id="KW-0479">Metal-binding</keyword>
<reference evidence="9" key="3">
    <citation type="submission" date="2018-08" db="EMBL/GenBank/DDBJ databases">
        <title>Streptococcus chenjunshii sp. nov., isolated from stools sample of the Tibetan antelope in the Qinghai-Tibet plateau, China.</title>
        <authorList>
            <person name="Tian Z."/>
        </authorList>
    </citation>
    <scope>NUCLEOTIDE SEQUENCE [LARGE SCALE GENOMIC DNA]</scope>
    <source>
        <strain evidence="9">Z15</strain>
    </source>
</reference>
<dbReference type="Gene3D" id="3.40.50.10420">
    <property type="entry name" value="NagB/RpiA/CoA transferase-like"/>
    <property type="match status" value="1"/>
</dbReference>
<dbReference type="InterPro" id="IPR002698">
    <property type="entry name" value="FTHF_cligase"/>
</dbReference>
<dbReference type="GO" id="GO:0005524">
    <property type="term" value="F:ATP binding"/>
    <property type="evidence" value="ECO:0007669"/>
    <property type="project" value="UniProtKB-KW"/>
</dbReference>
<keyword evidence="5" id="KW-0460">Magnesium</keyword>
<organism evidence="8 10">
    <name type="scientific">Streptococcus chenjunshii</name>
    <dbReference type="NCBI Taxonomy" id="2173853"/>
    <lineage>
        <taxon>Bacteria</taxon>
        <taxon>Bacillati</taxon>
        <taxon>Bacillota</taxon>
        <taxon>Bacilli</taxon>
        <taxon>Lactobacillales</taxon>
        <taxon>Streptococcaceae</taxon>
        <taxon>Streptococcus</taxon>
    </lineage>
</organism>
<evidence type="ECO:0000256" key="1">
    <source>
        <dbReference type="ARBA" id="ARBA00010638"/>
    </source>
</evidence>
<dbReference type="InterPro" id="IPR037171">
    <property type="entry name" value="NagB/RpiA_transferase-like"/>
</dbReference>
<dbReference type="Proteomes" id="UP000264056">
    <property type="component" value="Unassembled WGS sequence"/>
</dbReference>
<reference evidence="6" key="4">
    <citation type="journal article" date="2019" name="Int. J. Syst. Evol. Microbiol.">
        <title>Streptococcus chenjunshii sp. nov. isolated from feces of Tibetan antelopes.</title>
        <authorList>
            <person name="Tian Z."/>
            <person name="Lu S."/>
            <person name="Jin D."/>
            <person name="Yang J."/>
            <person name="Pu J."/>
            <person name="Lai X.H."/>
            <person name="Bai X.N."/>
            <person name="Wu X.M."/>
            <person name="Li J."/>
            <person name="Wang S."/>
            <person name="Xu J."/>
        </authorList>
    </citation>
    <scope>NUCLEOTIDE SEQUENCE</scope>
    <source>
        <strain evidence="6">Z15</strain>
    </source>
</reference>
<gene>
    <name evidence="6" type="ORF">DDV21_001555</name>
    <name evidence="7" type="ORF">DDV22_04210</name>
    <name evidence="8" type="ORF">DDV23_02540</name>
</gene>
<dbReference type="GO" id="GO:0035999">
    <property type="term" value="P:tetrahydrofolate interconversion"/>
    <property type="evidence" value="ECO:0007669"/>
    <property type="project" value="TreeGrafter"/>
</dbReference>
<feature type="binding site" evidence="4">
    <location>
        <position position="54"/>
    </location>
    <ligand>
        <name>substrate</name>
    </ligand>
</feature>
<comment type="catalytic activity">
    <reaction evidence="5">
        <text>(6S)-5-formyl-5,6,7,8-tetrahydrofolate + ATP = (6R)-5,10-methenyltetrahydrofolate + ADP + phosphate</text>
        <dbReference type="Rhea" id="RHEA:10488"/>
        <dbReference type="ChEBI" id="CHEBI:30616"/>
        <dbReference type="ChEBI" id="CHEBI:43474"/>
        <dbReference type="ChEBI" id="CHEBI:57455"/>
        <dbReference type="ChEBI" id="CHEBI:57457"/>
        <dbReference type="ChEBI" id="CHEBI:456216"/>
        <dbReference type="EC" id="6.3.3.2"/>
    </reaction>
</comment>
<dbReference type="KEGG" id="schj:DDV21_001555"/>
<keyword evidence="8" id="KW-0436">Ligase</keyword>
<proteinExistence type="inferred from homology"/>
<dbReference type="Pfam" id="PF01812">
    <property type="entry name" value="5-FTHF_cyc-lig"/>
    <property type="match status" value="1"/>
</dbReference>
<dbReference type="InterPro" id="IPR024185">
    <property type="entry name" value="FTHF_cligase-like_sf"/>
</dbReference>
<evidence type="ECO:0000313" key="9">
    <source>
        <dbReference type="Proteomes" id="UP000246115"/>
    </source>
</evidence>
<reference evidence="7 11" key="1">
    <citation type="submission" date="2018-08" db="EMBL/GenBank/DDBJ databases">
        <title>Draft genome of Streptococcus sp .nov. Z2.</title>
        <authorList>
            <person name="Tian Z."/>
        </authorList>
    </citation>
    <scope>NUCLEOTIDE SEQUENCE [LARGE SCALE GENOMIC DNA]</scope>
    <source>
        <strain evidence="7 11">Z2</strain>
    </source>
</reference>
<evidence type="ECO:0000256" key="2">
    <source>
        <dbReference type="ARBA" id="ARBA00022741"/>
    </source>
</evidence>
<evidence type="ECO:0000313" key="6">
    <source>
        <dbReference type="EMBL" id="AXQ77847.1"/>
    </source>
</evidence>
<dbReference type="PIRSF" id="PIRSF006806">
    <property type="entry name" value="FTHF_cligase"/>
    <property type="match status" value="1"/>
</dbReference>
<dbReference type="NCBIfam" id="TIGR02727">
    <property type="entry name" value="MTHFS_bact"/>
    <property type="match status" value="1"/>
</dbReference>
<keyword evidence="3 4" id="KW-0067">ATP-binding</keyword>
<dbReference type="GO" id="GO:0009396">
    <property type="term" value="P:folic acid-containing compound biosynthetic process"/>
    <property type="evidence" value="ECO:0007669"/>
    <property type="project" value="TreeGrafter"/>
</dbReference>
<protein>
    <recommendedName>
        <fullName evidence="5">5-formyltetrahydrofolate cyclo-ligase</fullName>
        <ecNumber evidence="5">6.3.3.2</ecNumber>
    </recommendedName>
</protein>
<evidence type="ECO:0000313" key="8">
    <source>
        <dbReference type="EMBL" id="RFU53768.1"/>
    </source>
</evidence>
<dbReference type="PANTHER" id="PTHR23407:SF1">
    <property type="entry name" value="5-FORMYLTETRAHYDROFOLATE CYCLO-LIGASE"/>
    <property type="match status" value="1"/>
</dbReference>
<accession>A0A346NA02</accession>
<dbReference type="OrthoDB" id="9801938at2"/>
<evidence type="ECO:0000313" key="10">
    <source>
        <dbReference type="Proteomes" id="UP000262901"/>
    </source>
</evidence>
<comment type="cofactor">
    <cofactor evidence="5">
        <name>Mg(2+)</name>
        <dbReference type="ChEBI" id="CHEBI:18420"/>
    </cofactor>
</comment>
<keyword evidence="11" id="KW-1185">Reference proteome</keyword>
<feature type="binding site" evidence="4">
    <location>
        <position position="49"/>
    </location>
    <ligand>
        <name>substrate</name>
    </ligand>
</feature>
<dbReference type="Proteomes" id="UP000246115">
    <property type="component" value="Chromosome"/>
</dbReference>